<proteinExistence type="predicted"/>
<evidence type="ECO:0000313" key="5">
    <source>
        <dbReference type="EMBL" id="ETP35785.1"/>
    </source>
</evidence>
<comment type="caution">
    <text evidence="5">The sequence shown here is derived from an EMBL/GenBank/DDBJ whole genome shotgun (WGS) entry which is preliminary data.</text>
</comment>
<dbReference type="FunFam" id="1.10.238.10:FF:000025">
    <property type="entry name" value="serine/threonine-protein phosphatase 2A regulatory subunit B'' subunit alpha"/>
    <property type="match status" value="1"/>
</dbReference>
<evidence type="ECO:0000256" key="2">
    <source>
        <dbReference type="ARBA" id="ARBA00022837"/>
    </source>
</evidence>
<dbReference type="Pfam" id="PF17958">
    <property type="entry name" value="EF-hand_13"/>
    <property type="match status" value="1"/>
</dbReference>
<organism evidence="5 6">
    <name type="scientific">Phytophthora nicotianae P10297</name>
    <dbReference type="NCBI Taxonomy" id="1317064"/>
    <lineage>
        <taxon>Eukaryota</taxon>
        <taxon>Sar</taxon>
        <taxon>Stramenopiles</taxon>
        <taxon>Oomycota</taxon>
        <taxon>Peronosporomycetes</taxon>
        <taxon>Peronosporales</taxon>
        <taxon>Peronosporaceae</taxon>
        <taxon>Phytophthora</taxon>
    </lineage>
</organism>
<dbReference type="InterPro" id="IPR041534">
    <property type="entry name" value="EF-hand_13"/>
</dbReference>
<dbReference type="SUPFAM" id="SSF47473">
    <property type="entry name" value="EF-hand"/>
    <property type="match status" value="2"/>
</dbReference>
<sequence>MTVEVETSDASMASPTSSSGTGPESLRLSEIESAHLCPAGRMKMEELFRQWLNVDGTKEMIQNMVADLRQGKELNLDALLATVSTVGSGADSPSRSPKRPPNYQFGMLSPGSAGSPSARRRHQHLVSLFGDELHNAAAAVAAVAVETEAPKTEETEAAASSDDVDMTAGDSEPTNDNDGASAQETPAENQEEPTTPVETDTDENMEGEQEPQTVEEAAKAEEPAAAEPDHPMAEEAPKQVQIPRFYTPGEGRRGRLRGLSTDAMARKASDIEARFREFPEGMKVEDFVAITKDLCGFPSFFNAPFFRRILATCGAAGETTPKPPSSPVAEDSSSPTSADGGMAPQRITKDMFQSYWMREMAPCDSVERFFRVVKQPKNDFIERDDFAPFLHELLKYHPGLEFLGGTPEFQEKYALTVVVRIFYSVDRDSSGRITLRKLRRSNLISAFNTVDEEEDINKVNSYFSYEHFYVLYCKFWELDTDHDFLLSPDDLVRYGGHALTRIIVDRIFERGRRPFARVQTLTSEEKKKMSYEDFIYFMLSEEDKANPVSIRYWFELIDTNEDGVLRADEMRVFYRHQIHRMECLGHEVVPFEDILCQMSDLLHPEKEGEFYHKDFIRPDKIRVSGVFFNVLFNLSKFIEFEQRDPFLLRQQLAEPELTDWDRYARAEYARLAMEEESRDEDTAMDIDTMDGWYVSDEQEEEAPEGGANADGAAGEGRTVEAPF</sequence>
<feature type="region of interest" description="Disordered" evidence="3">
    <location>
        <begin position="1"/>
        <end position="26"/>
    </location>
</feature>
<feature type="region of interest" description="Disordered" evidence="3">
    <location>
        <begin position="86"/>
        <end position="120"/>
    </location>
</feature>
<dbReference type="PROSITE" id="PS50222">
    <property type="entry name" value="EF_HAND_2"/>
    <property type="match status" value="1"/>
</dbReference>
<feature type="compositionally biased region" description="Acidic residues" evidence="3">
    <location>
        <begin position="199"/>
        <end position="209"/>
    </location>
</feature>
<evidence type="ECO:0000256" key="1">
    <source>
        <dbReference type="ARBA" id="ARBA00022723"/>
    </source>
</evidence>
<gene>
    <name evidence="5" type="ORF">F442_16120</name>
</gene>
<feature type="region of interest" description="Disordered" evidence="3">
    <location>
        <begin position="147"/>
        <end position="257"/>
    </location>
</feature>
<feature type="region of interest" description="Disordered" evidence="3">
    <location>
        <begin position="317"/>
        <end position="344"/>
    </location>
</feature>
<dbReference type="Gene3D" id="1.10.238.10">
    <property type="entry name" value="EF-hand"/>
    <property type="match status" value="1"/>
</dbReference>
<dbReference type="GO" id="GO:0005509">
    <property type="term" value="F:calcium ion binding"/>
    <property type="evidence" value="ECO:0007669"/>
    <property type="project" value="InterPro"/>
</dbReference>
<feature type="compositionally biased region" description="Low complexity" evidence="3">
    <location>
        <begin position="8"/>
        <end position="25"/>
    </location>
</feature>
<dbReference type="GO" id="GO:0019888">
    <property type="term" value="F:protein phosphatase regulator activity"/>
    <property type="evidence" value="ECO:0007669"/>
    <property type="project" value="TreeGrafter"/>
</dbReference>
<dbReference type="EMBL" id="ANIY01003413">
    <property type="protein sequence ID" value="ETP35785.1"/>
    <property type="molecule type" value="Genomic_DNA"/>
</dbReference>
<evidence type="ECO:0000313" key="6">
    <source>
        <dbReference type="Proteomes" id="UP000018948"/>
    </source>
</evidence>
<dbReference type="CDD" id="cd21504">
    <property type="entry name" value="PPP2R3A_B-like"/>
    <property type="match status" value="1"/>
</dbReference>
<dbReference type="GO" id="GO:0000159">
    <property type="term" value="C:protein phosphatase type 2A complex"/>
    <property type="evidence" value="ECO:0007669"/>
    <property type="project" value="TreeGrafter"/>
</dbReference>
<feature type="compositionally biased region" description="Low complexity" evidence="3">
    <location>
        <begin position="704"/>
        <end position="716"/>
    </location>
</feature>
<feature type="compositionally biased region" description="Polar residues" evidence="3">
    <location>
        <begin position="172"/>
        <end position="188"/>
    </location>
</feature>
<dbReference type="Gene3D" id="1.10.238.220">
    <property type="match status" value="1"/>
</dbReference>
<protein>
    <recommendedName>
        <fullName evidence="4">EF-hand domain-containing protein</fullName>
    </recommendedName>
</protein>
<feature type="compositionally biased region" description="Basic and acidic residues" evidence="3">
    <location>
        <begin position="216"/>
        <end position="237"/>
    </location>
</feature>
<keyword evidence="2" id="KW-0106">Calcium</keyword>
<reference evidence="5 6" key="1">
    <citation type="submission" date="2013-11" db="EMBL/GenBank/DDBJ databases">
        <title>The Genome Sequence of Phytophthora parasitica P10297.</title>
        <authorList>
            <consortium name="The Broad Institute Genomics Platform"/>
            <person name="Russ C."/>
            <person name="Tyler B."/>
            <person name="Panabieres F."/>
            <person name="Shan W."/>
            <person name="Tripathy S."/>
            <person name="Grunwald N."/>
            <person name="Machado M."/>
            <person name="Johnson C.S."/>
            <person name="Walker B."/>
            <person name="Young S.K."/>
            <person name="Zeng Q."/>
            <person name="Gargeya S."/>
            <person name="Fitzgerald M."/>
            <person name="Haas B."/>
            <person name="Abouelleil A."/>
            <person name="Allen A.W."/>
            <person name="Alvarado L."/>
            <person name="Arachchi H.M."/>
            <person name="Berlin A.M."/>
            <person name="Chapman S.B."/>
            <person name="Gainer-Dewar J."/>
            <person name="Goldberg J."/>
            <person name="Griggs A."/>
            <person name="Gujja S."/>
            <person name="Hansen M."/>
            <person name="Howarth C."/>
            <person name="Imamovic A."/>
            <person name="Ireland A."/>
            <person name="Larimer J."/>
            <person name="McCowan C."/>
            <person name="Murphy C."/>
            <person name="Pearson M."/>
            <person name="Poon T.W."/>
            <person name="Priest M."/>
            <person name="Roberts A."/>
            <person name="Saif S."/>
            <person name="Shea T."/>
            <person name="Sisk P."/>
            <person name="Sykes S."/>
            <person name="Wortman J."/>
            <person name="Nusbaum C."/>
            <person name="Birren B."/>
        </authorList>
    </citation>
    <scope>NUCLEOTIDE SEQUENCE [LARGE SCALE GENOMIC DNA]</scope>
    <source>
        <strain evidence="5 6">P10297</strain>
    </source>
</reference>
<keyword evidence="1" id="KW-0479">Metal-binding</keyword>
<dbReference type="InterPro" id="IPR002048">
    <property type="entry name" value="EF_hand_dom"/>
</dbReference>
<dbReference type="OrthoDB" id="5586at2759"/>
<evidence type="ECO:0000256" key="3">
    <source>
        <dbReference type="SAM" id="MobiDB-lite"/>
    </source>
</evidence>
<feature type="domain" description="EF-hand" evidence="4">
    <location>
        <begin position="545"/>
        <end position="580"/>
    </location>
</feature>
<dbReference type="PANTHER" id="PTHR14095:SF0">
    <property type="entry name" value="MIP22305P"/>
    <property type="match status" value="1"/>
</dbReference>
<accession>W2YL87</accession>
<feature type="region of interest" description="Disordered" evidence="3">
    <location>
        <begin position="696"/>
        <end position="723"/>
    </location>
</feature>
<feature type="compositionally biased region" description="Polar residues" evidence="3">
    <location>
        <begin position="86"/>
        <end position="95"/>
    </location>
</feature>
<dbReference type="Proteomes" id="UP000018948">
    <property type="component" value="Unassembled WGS sequence"/>
</dbReference>
<evidence type="ECO:0000259" key="4">
    <source>
        <dbReference type="PROSITE" id="PS50222"/>
    </source>
</evidence>
<dbReference type="InterPro" id="IPR011992">
    <property type="entry name" value="EF-hand-dom_pair"/>
</dbReference>
<name>W2YL87_PHYNI</name>
<dbReference type="FunFam" id="1.10.238.220:FF:000003">
    <property type="entry name" value="Phosphoprotein phosphatase 2A regulatory subunit"/>
    <property type="match status" value="1"/>
</dbReference>
<dbReference type="AlphaFoldDB" id="W2YL87"/>
<dbReference type="PANTHER" id="PTHR14095">
    <property type="entry name" value="PHOSPHATASE 2A REGULATORY SUBUNIT-RELATED"/>
    <property type="match status" value="1"/>
</dbReference>